<keyword evidence="1" id="KW-0812">Transmembrane</keyword>
<organism evidence="3 4">
    <name type="scientific">Paracoccus caeni</name>
    <dbReference type="NCBI Taxonomy" id="657651"/>
    <lineage>
        <taxon>Bacteria</taxon>
        <taxon>Pseudomonadati</taxon>
        <taxon>Pseudomonadota</taxon>
        <taxon>Alphaproteobacteria</taxon>
        <taxon>Rhodobacterales</taxon>
        <taxon>Paracoccaceae</taxon>
        <taxon>Paracoccus</taxon>
    </lineage>
</organism>
<keyword evidence="1" id="KW-0472">Membrane</keyword>
<keyword evidence="4" id="KW-1185">Reference proteome</keyword>
<feature type="transmembrane region" description="Helical" evidence="1">
    <location>
        <begin position="31"/>
        <end position="48"/>
    </location>
</feature>
<evidence type="ECO:0000259" key="2">
    <source>
        <dbReference type="Pfam" id="PF03372"/>
    </source>
</evidence>
<dbReference type="RefSeq" id="WP_200683644.1">
    <property type="nucleotide sequence ID" value="NZ_JAEPRQ010000001.1"/>
</dbReference>
<evidence type="ECO:0000313" key="3">
    <source>
        <dbReference type="EMBL" id="MBK4214868.1"/>
    </source>
</evidence>
<keyword evidence="3" id="KW-0255">Endonuclease</keyword>
<keyword evidence="3" id="KW-0540">Nuclease</keyword>
<dbReference type="SUPFAM" id="SSF56219">
    <property type="entry name" value="DNase I-like"/>
    <property type="match status" value="1"/>
</dbReference>
<dbReference type="Gene3D" id="3.60.10.10">
    <property type="entry name" value="Endonuclease/exonuclease/phosphatase"/>
    <property type="match status" value="1"/>
</dbReference>
<sequence>MRGLTLIFAGLGLLTLLASYGGALHPAGDSMAVFRPVWAAILILSGLLLKGWLRLAALAAGLVALLPILWMMRPVTEPDGGVLVYQKNLLFTLRDPAAIIDDLRQSGADIVLLQEVSERNLSVPQALRDSHPYQLICPAHNVGAVAILSRWPFGPEPYCREGSGFAWAAVETPSGPISAAVLHLHWPWPFGQAAQVQRLLLDLQMVPQPVILGGDLNMVSWSDSVSSITAATGTVRVGPLRPTFILKRVYPMAIDHILAPKGWRSKAVMRDPLLSDHRGILARIVPE</sequence>
<reference evidence="3" key="1">
    <citation type="submission" date="2021-01" db="EMBL/GenBank/DDBJ databases">
        <title>Paracoccus amoyensis sp. nov., isolated from the surface seawater along the coast of Xiamen Island, China.</title>
        <authorList>
            <person name="Lyu L."/>
        </authorList>
    </citation>
    <scope>NUCLEOTIDE SEQUENCE</scope>
    <source>
        <strain evidence="3">MJ17</strain>
    </source>
</reference>
<dbReference type="InterPro" id="IPR036691">
    <property type="entry name" value="Endo/exonu/phosph_ase_sf"/>
</dbReference>
<name>A0A934SBV5_9RHOB</name>
<feature type="transmembrane region" description="Helical" evidence="1">
    <location>
        <begin position="55"/>
        <end position="72"/>
    </location>
</feature>
<dbReference type="InterPro" id="IPR005135">
    <property type="entry name" value="Endo/exonuclease/phosphatase"/>
</dbReference>
<proteinExistence type="predicted"/>
<comment type="caution">
    <text evidence="3">The sequence shown here is derived from an EMBL/GenBank/DDBJ whole genome shotgun (WGS) entry which is preliminary data.</text>
</comment>
<dbReference type="EMBL" id="JAEPRQ010000001">
    <property type="protein sequence ID" value="MBK4214868.1"/>
    <property type="molecule type" value="Genomic_DNA"/>
</dbReference>
<dbReference type="Proteomes" id="UP000640485">
    <property type="component" value="Unassembled WGS sequence"/>
</dbReference>
<evidence type="ECO:0000256" key="1">
    <source>
        <dbReference type="SAM" id="Phobius"/>
    </source>
</evidence>
<evidence type="ECO:0000313" key="4">
    <source>
        <dbReference type="Proteomes" id="UP000640485"/>
    </source>
</evidence>
<feature type="domain" description="Endonuclease/exonuclease/phosphatase" evidence="2">
    <location>
        <begin position="88"/>
        <end position="277"/>
    </location>
</feature>
<gene>
    <name evidence="3" type="ORF">JJJ17_02900</name>
</gene>
<dbReference type="GO" id="GO:0004519">
    <property type="term" value="F:endonuclease activity"/>
    <property type="evidence" value="ECO:0007669"/>
    <property type="project" value="UniProtKB-KW"/>
</dbReference>
<keyword evidence="1" id="KW-1133">Transmembrane helix</keyword>
<dbReference type="Pfam" id="PF03372">
    <property type="entry name" value="Exo_endo_phos"/>
    <property type="match status" value="1"/>
</dbReference>
<dbReference type="AlphaFoldDB" id="A0A934SBV5"/>
<keyword evidence="3" id="KW-0378">Hydrolase</keyword>
<accession>A0A934SBV5</accession>
<protein>
    <submittedName>
        <fullName evidence="3">Endonuclease/exonuclease/phosphatase family protein</fullName>
    </submittedName>
</protein>